<comment type="similarity">
    <text evidence="1">Belongs to the PGI/PMI family.</text>
</comment>
<dbReference type="InterPro" id="IPR046348">
    <property type="entry name" value="SIS_dom_sf"/>
</dbReference>
<comment type="caution">
    <text evidence="4">The sequence shown here is derived from an EMBL/GenBank/DDBJ whole genome shotgun (WGS) entry which is preliminary data.</text>
</comment>
<sequence>MLDETLLDAPEALAGADTHGLLRGAAASGARVRTALRHAIEAGLTDLRPEGRPRAILVAGTGPAVSCVADLLGAFGNGAVPVTLLRPTGPLASPGALRWTLPGWAGPLDLLLLATPDGTEAGLTGLVEQAYRRGCTVVSVGPDEAPLTEATVQARGLAVPLAAAPGQRYEGPDPRDAYEQPRQAPLAAPGVLWALLTPLLALADRLGLAAAEPAGLHALADRLDRVAERCGPAAATYNNPAKTLATEFSGALPLLWSEGAIAAAAARHCATTLTALAGRPALAAELPEAMTSHGALLDGTLTGDDTDDFFRDRVEEPESLHTRIVLLREGAPTADSAAVAARDLAYGHGTPISELEPTENSSPLETAAELLATLDFAAVYLSLAVGERP</sequence>
<dbReference type="SUPFAM" id="SSF53697">
    <property type="entry name" value="SIS domain"/>
    <property type="match status" value="1"/>
</dbReference>
<evidence type="ECO:0000313" key="4">
    <source>
        <dbReference type="EMBL" id="GAA2455404.1"/>
    </source>
</evidence>
<protein>
    <submittedName>
        <fullName evidence="4">SIS domain-containing protein</fullName>
    </submittedName>
</protein>
<organism evidence="4 5">
    <name type="scientific">Streptomyces macrosporus</name>
    <dbReference type="NCBI Taxonomy" id="44032"/>
    <lineage>
        <taxon>Bacteria</taxon>
        <taxon>Bacillati</taxon>
        <taxon>Actinomycetota</taxon>
        <taxon>Actinomycetes</taxon>
        <taxon>Kitasatosporales</taxon>
        <taxon>Streptomycetaceae</taxon>
        <taxon>Streptomyces</taxon>
    </lineage>
</organism>
<dbReference type="Gene3D" id="3.40.50.10490">
    <property type="entry name" value="Glucose-6-phosphate isomerase like protein, domain 1"/>
    <property type="match status" value="1"/>
</dbReference>
<accession>A0ABP5XJ89</accession>
<proteinExistence type="inferred from homology"/>
<dbReference type="RefSeq" id="WP_344326233.1">
    <property type="nucleotide sequence ID" value="NZ_BAAASZ010000031.1"/>
</dbReference>
<feature type="domain" description="Bifunctional glucose-6-phosphate/mannose-6-phosphate isomerase C-terminal" evidence="3">
    <location>
        <begin position="238"/>
        <end position="386"/>
    </location>
</feature>
<gene>
    <name evidence="4" type="ORF">GCM10010405_44250</name>
</gene>
<dbReference type="Pfam" id="PF10432">
    <property type="entry name" value="bact-PGI_C"/>
    <property type="match status" value="1"/>
</dbReference>
<name>A0ABP5XJ89_9ACTN</name>
<dbReference type="Proteomes" id="UP001501638">
    <property type="component" value="Unassembled WGS sequence"/>
</dbReference>
<dbReference type="EMBL" id="BAAASZ010000031">
    <property type="protein sequence ID" value="GAA2455404.1"/>
    <property type="molecule type" value="Genomic_DNA"/>
</dbReference>
<dbReference type="InterPro" id="IPR019490">
    <property type="entry name" value="Glu6P/Mann6P_isomerase_C"/>
</dbReference>
<evidence type="ECO:0000313" key="5">
    <source>
        <dbReference type="Proteomes" id="UP001501638"/>
    </source>
</evidence>
<evidence type="ECO:0000256" key="2">
    <source>
        <dbReference type="ARBA" id="ARBA00023235"/>
    </source>
</evidence>
<reference evidence="5" key="1">
    <citation type="journal article" date="2019" name="Int. J. Syst. Evol. Microbiol.">
        <title>The Global Catalogue of Microorganisms (GCM) 10K type strain sequencing project: providing services to taxonomists for standard genome sequencing and annotation.</title>
        <authorList>
            <consortium name="The Broad Institute Genomics Platform"/>
            <consortium name="The Broad Institute Genome Sequencing Center for Infectious Disease"/>
            <person name="Wu L."/>
            <person name="Ma J."/>
        </authorList>
    </citation>
    <scope>NUCLEOTIDE SEQUENCE [LARGE SCALE GENOMIC DNA]</scope>
    <source>
        <strain evidence="5">JCM 6305</strain>
    </source>
</reference>
<evidence type="ECO:0000256" key="1">
    <source>
        <dbReference type="ARBA" id="ARBA00010523"/>
    </source>
</evidence>
<evidence type="ECO:0000259" key="3">
    <source>
        <dbReference type="Pfam" id="PF10432"/>
    </source>
</evidence>
<keyword evidence="5" id="KW-1185">Reference proteome</keyword>
<keyword evidence="2" id="KW-0413">Isomerase</keyword>